<sequence>LTFRFKGKEDPFEYVHKLSIRMFKYPPADILTAGYLISEFRPDLIEEIMNCITPENFRYFIVSKKVADSCDSIEQYYKTPYGCEPIPQEKIEAWKNCGLNGALHLPPKNLYIPTDFSLKCELNPDHEDCTLGPRVIEEAPGSLLWFKQDSNFKLPKSFICFNLISPILSQDPIRDLMLELFGGLFFDFVNENTYQYSLAGLDFEVPTIPPTLRLMFAGYSHKMPLLVENTVNALMQFTNPDKERFDVLLRKLELKVKNFTSYSALEQADRHMVTALYDRSYQHEDRVAAVELSAPDNYSVNNSRCNLSSPPCVVGSKAGVYFIVDQEDLLIILKVPSILQLRLPDNSSNLCYVNFTNPPHFQANNYHSSPDRIHSWSLMAITIFYRCRWCNATAIDFFLLLLEITYEDLLQFISTVFNSVYVETLVYGNEDTESALKYKQIIIDALKKYTRWRPPVSSPTPFMREVEVPTGHRDGLNPVPVHDDLNTYANGLVIC</sequence>
<dbReference type="SUPFAM" id="SSF63411">
    <property type="entry name" value="LuxS/MPP-like metallohydrolase"/>
    <property type="match status" value="3"/>
</dbReference>
<dbReference type="Gene3D" id="3.30.830.10">
    <property type="entry name" value="Metalloenzyme, LuxS/M16 peptidase-like"/>
    <property type="match status" value="2"/>
</dbReference>
<reference evidence="3" key="1">
    <citation type="submission" date="2017-02" db="UniProtKB">
        <authorList>
            <consortium name="WormBaseParasite"/>
        </authorList>
    </citation>
    <scope>IDENTIFICATION</scope>
</reference>
<dbReference type="InterPro" id="IPR032632">
    <property type="entry name" value="Peptidase_M16_M"/>
</dbReference>
<evidence type="ECO:0000259" key="2">
    <source>
        <dbReference type="Pfam" id="PF16187"/>
    </source>
</evidence>
<dbReference type="PANTHER" id="PTHR43690">
    <property type="entry name" value="NARDILYSIN"/>
    <property type="match status" value="1"/>
</dbReference>
<dbReference type="Pfam" id="PF16187">
    <property type="entry name" value="Peptidase_M16_M"/>
    <property type="match status" value="1"/>
</dbReference>
<dbReference type="STRING" id="102285.A0A0R3TAL8"/>
<evidence type="ECO:0000313" key="3">
    <source>
        <dbReference type="WBParaSite" id="HNAJ_0000410701-mRNA-1"/>
    </source>
</evidence>
<keyword evidence="1" id="KW-0479">Metal-binding</keyword>
<name>A0A0R3TAL8_RODNA</name>
<evidence type="ECO:0000256" key="1">
    <source>
        <dbReference type="ARBA" id="ARBA00022723"/>
    </source>
</evidence>
<organism evidence="3">
    <name type="scientific">Rodentolepis nana</name>
    <name type="common">Dwarf tapeworm</name>
    <name type="synonym">Hymenolepis nana</name>
    <dbReference type="NCBI Taxonomy" id="102285"/>
    <lineage>
        <taxon>Eukaryota</taxon>
        <taxon>Metazoa</taxon>
        <taxon>Spiralia</taxon>
        <taxon>Lophotrochozoa</taxon>
        <taxon>Platyhelminthes</taxon>
        <taxon>Cestoda</taxon>
        <taxon>Eucestoda</taxon>
        <taxon>Cyclophyllidea</taxon>
        <taxon>Hymenolepididae</taxon>
        <taxon>Rodentolepis</taxon>
    </lineage>
</organism>
<proteinExistence type="predicted"/>
<dbReference type="InterPro" id="IPR050626">
    <property type="entry name" value="Peptidase_M16"/>
</dbReference>
<dbReference type="InterPro" id="IPR011249">
    <property type="entry name" value="Metalloenz_LuxS/M16"/>
</dbReference>
<dbReference type="PANTHER" id="PTHR43690:SF18">
    <property type="entry name" value="INSULIN-DEGRADING ENZYME-RELATED"/>
    <property type="match status" value="1"/>
</dbReference>
<dbReference type="AlphaFoldDB" id="A0A0R3TAL8"/>
<protein>
    <submittedName>
        <fullName evidence="3">Peptidase_M16_M domain-containing protein</fullName>
    </submittedName>
</protein>
<dbReference type="GO" id="GO:0046872">
    <property type="term" value="F:metal ion binding"/>
    <property type="evidence" value="ECO:0007669"/>
    <property type="project" value="UniProtKB-KW"/>
</dbReference>
<accession>A0A0R3TAL8</accession>
<feature type="domain" description="Peptidase M16 middle/third" evidence="2">
    <location>
        <begin position="3"/>
        <end position="288"/>
    </location>
</feature>
<dbReference type="WBParaSite" id="HNAJ_0000410701-mRNA-1">
    <property type="protein sequence ID" value="HNAJ_0000410701-mRNA-1"/>
    <property type="gene ID" value="HNAJ_0000410701"/>
</dbReference>